<dbReference type="PANTHER" id="PTHR20957:SF0">
    <property type="entry name" value="RNA-BINDING PROTEIN 48"/>
    <property type="match status" value="1"/>
</dbReference>
<dbReference type="GO" id="GO:0008380">
    <property type="term" value="P:RNA splicing"/>
    <property type="evidence" value="ECO:0007669"/>
    <property type="project" value="UniProtKB-KW"/>
</dbReference>
<evidence type="ECO:0000256" key="8">
    <source>
        <dbReference type="SAM" id="MobiDB-lite"/>
    </source>
</evidence>
<dbReference type="PANTHER" id="PTHR20957">
    <property type="entry name" value="RNA-BINDING PROTEIN 48"/>
    <property type="match status" value="1"/>
</dbReference>
<feature type="compositionally biased region" description="Basic and acidic residues" evidence="8">
    <location>
        <begin position="283"/>
        <end position="300"/>
    </location>
</feature>
<keyword evidence="3" id="KW-0507">mRNA processing</keyword>
<dbReference type="Proteomes" id="UP000472265">
    <property type="component" value="Chromosome 3"/>
</dbReference>
<dbReference type="GO" id="GO:0003723">
    <property type="term" value="F:RNA binding"/>
    <property type="evidence" value="ECO:0007669"/>
    <property type="project" value="UniProtKB-KW"/>
</dbReference>
<evidence type="ECO:0000313" key="9">
    <source>
        <dbReference type="Ensembl" id="ENSSAUP00010011656.1"/>
    </source>
</evidence>
<keyword evidence="10" id="KW-1185">Reference proteome</keyword>
<evidence type="ECO:0000256" key="4">
    <source>
        <dbReference type="ARBA" id="ARBA00022728"/>
    </source>
</evidence>
<dbReference type="GO" id="GO:0005681">
    <property type="term" value="C:spliceosomal complex"/>
    <property type="evidence" value="ECO:0007669"/>
    <property type="project" value="UniProtKB-KW"/>
</dbReference>
<feature type="compositionally biased region" description="Basic and acidic residues" evidence="8">
    <location>
        <begin position="156"/>
        <end position="166"/>
    </location>
</feature>
<keyword evidence="6" id="KW-0508">mRNA splicing</keyword>
<dbReference type="InParanoid" id="A0A671UBH1"/>
<dbReference type="FunCoup" id="A0A671UBH1">
    <property type="interactions" value="704"/>
</dbReference>
<name>A0A671UBH1_SPAAU</name>
<dbReference type="GO" id="GO:0005654">
    <property type="term" value="C:nucleoplasm"/>
    <property type="evidence" value="ECO:0007669"/>
    <property type="project" value="TreeGrafter"/>
</dbReference>
<dbReference type="Ensembl" id="ENSSAUT00010012407.1">
    <property type="protein sequence ID" value="ENSSAUP00010011656.1"/>
    <property type="gene ID" value="ENSSAUG00010005614.1"/>
</dbReference>
<dbReference type="InterPro" id="IPR039599">
    <property type="entry name" value="RBM48"/>
</dbReference>
<evidence type="ECO:0000256" key="5">
    <source>
        <dbReference type="ARBA" id="ARBA00022884"/>
    </source>
</evidence>
<keyword evidence="4" id="KW-0747">Spliceosome</keyword>
<dbReference type="FunFam" id="3.30.70.330:FF:000424">
    <property type="entry name" value="RNA-binding protein 48 isoform X4"/>
    <property type="match status" value="1"/>
</dbReference>
<evidence type="ECO:0000256" key="2">
    <source>
        <dbReference type="ARBA" id="ARBA00015189"/>
    </source>
</evidence>
<sequence>MAAPVRKSSGCWDVPEIYKHHEQRRVCISRPKYREGRNAKAVKVYTINLESRYLMVQGVPAIGVMIELIQLCALYGAVEEYRPLDEYPAEEFTEVYLVKFQKLTSARAAKRRMDEKSFYGGVLHVCYVPEYETVEDTRLKLQDRRRYVIRAVHNKAREKEQKEAVNKEPATSDTATTSQTTATRHDKTSRDDDTGETSNSHFSNFPLLPLPPREYHYYRHTNQHGIRPTEDKMGTLHNAIIDTNQQPLQSSSSSQTSSHKERDTEHRLASNQPPAVRFVPRTTHLESRKRKTEEAAEHSLTDVPRSNEPLIGPKLPEPAKLDMEDVSLNTTVSLIRNTMKQVESVPDVKPVAKKVKPRRRI</sequence>
<reference evidence="9" key="2">
    <citation type="submission" date="2025-08" db="UniProtKB">
        <authorList>
            <consortium name="Ensembl"/>
        </authorList>
    </citation>
    <scope>IDENTIFICATION</scope>
</reference>
<feature type="compositionally biased region" description="Low complexity" evidence="8">
    <location>
        <begin position="245"/>
        <end position="257"/>
    </location>
</feature>
<dbReference type="SUPFAM" id="SSF54928">
    <property type="entry name" value="RNA-binding domain, RBD"/>
    <property type="match status" value="1"/>
</dbReference>
<comment type="function">
    <text evidence="7">As a component of the minor spliceosome, involved in the splicing of U12-type introns in pre-mRNAs.</text>
</comment>
<feature type="compositionally biased region" description="Low complexity" evidence="8">
    <location>
        <begin position="171"/>
        <end position="182"/>
    </location>
</feature>
<proteinExistence type="inferred from homology"/>
<dbReference type="CDD" id="cd12442">
    <property type="entry name" value="RRM_RBM48"/>
    <property type="match status" value="1"/>
</dbReference>
<feature type="region of interest" description="Disordered" evidence="8">
    <location>
        <begin position="156"/>
        <end position="212"/>
    </location>
</feature>
<reference evidence="9" key="1">
    <citation type="submission" date="2021-04" db="EMBL/GenBank/DDBJ databases">
        <authorList>
            <consortium name="Wellcome Sanger Institute Data Sharing"/>
        </authorList>
    </citation>
    <scope>NUCLEOTIDE SEQUENCE [LARGE SCALE GENOMIC DNA]</scope>
</reference>
<gene>
    <name evidence="9" type="primary">rbm48</name>
</gene>
<accession>A0A671UBH1</accession>
<feature type="compositionally biased region" description="Basic and acidic residues" evidence="8">
    <location>
        <begin position="258"/>
        <end position="268"/>
    </location>
</feature>
<dbReference type="OMA" id="CYAPEFV"/>
<evidence type="ECO:0000256" key="3">
    <source>
        <dbReference type="ARBA" id="ARBA00022664"/>
    </source>
</evidence>
<dbReference type="AlphaFoldDB" id="A0A671UBH1"/>
<feature type="compositionally biased region" description="Basic and acidic residues" evidence="8">
    <location>
        <begin position="183"/>
        <end position="192"/>
    </location>
</feature>
<organism evidence="9 10">
    <name type="scientific">Sparus aurata</name>
    <name type="common">Gilthead sea bream</name>
    <dbReference type="NCBI Taxonomy" id="8175"/>
    <lineage>
        <taxon>Eukaryota</taxon>
        <taxon>Metazoa</taxon>
        <taxon>Chordata</taxon>
        <taxon>Craniata</taxon>
        <taxon>Vertebrata</taxon>
        <taxon>Euteleostomi</taxon>
        <taxon>Actinopterygii</taxon>
        <taxon>Neopterygii</taxon>
        <taxon>Teleostei</taxon>
        <taxon>Neoteleostei</taxon>
        <taxon>Acanthomorphata</taxon>
        <taxon>Eupercaria</taxon>
        <taxon>Spariformes</taxon>
        <taxon>Sparidae</taxon>
        <taxon>Sparus</taxon>
    </lineage>
</organism>
<dbReference type="GeneTree" id="ENSGT00390000004541"/>
<protein>
    <recommendedName>
        <fullName evidence="2">RNA-binding protein 48</fullName>
    </recommendedName>
</protein>
<evidence type="ECO:0000256" key="1">
    <source>
        <dbReference type="ARBA" id="ARBA00006938"/>
    </source>
</evidence>
<evidence type="ECO:0000256" key="7">
    <source>
        <dbReference type="ARBA" id="ARBA00035004"/>
    </source>
</evidence>
<reference evidence="9" key="3">
    <citation type="submission" date="2025-09" db="UniProtKB">
        <authorList>
            <consortium name="Ensembl"/>
        </authorList>
    </citation>
    <scope>IDENTIFICATION</scope>
</reference>
<evidence type="ECO:0000313" key="10">
    <source>
        <dbReference type="Proteomes" id="UP000472265"/>
    </source>
</evidence>
<dbReference type="InterPro" id="IPR035979">
    <property type="entry name" value="RBD_domain_sf"/>
</dbReference>
<dbReference type="InterPro" id="IPR034264">
    <property type="entry name" value="RBM48_RRM"/>
</dbReference>
<keyword evidence="5" id="KW-0694">RNA-binding</keyword>
<comment type="similarity">
    <text evidence="1">Belongs to the RBM48 family.</text>
</comment>
<dbReference type="GO" id="GO:0006397">
    <property type="term" value="P:mRNA processing"/>
    <property type="evidence" value="ECO:0007669"/>
    <property type="project" value="UniProtKB-KW"/>
</dbReference>
<evidence type="ECO:0000256" key="6">
    <source>
        <dbReference type="ARBA" id="ARBA00023187"/>
    </source>
</evidence>
<feature type="region of interest" description="Disordered" evidence="8">
    <location>
        <begin position="242"/>
        <end position="318"/>
    </location>
</feature>